<dbReference type="InterPro" id="IPR017941">
    <property type="entry name" value="Rieske_2Fe-2S"/>
</dbReference>
<dbReference type="Gene3D" id="3.30.9.10">
    <property type="entry name" value="D-Amino Acid Oxidase, subunit A, domain 2"/>
    <property type="match status" value="1"/>
</dbReference>
<keyword evidence="6" id="KW-0472">Membrane</keyword>
<dbReference type="Pfam" id="PF01266">
    <property type="entry name" value="DAO"/>
    <property type="match status" value="1"/>
</dbReference>
<keyword evidence="4" id="KW-0411">Iron-sulfur</keyword>
<protein>
    <submittedName>
        <fullName evidence="8">FAD-dependent oxidoreductase</fullName>
    </submittedName>
</protein>
<comment type="caution">
    <text evidence="8">The sequence shown here is derived from an EMBL/GenBank/DDBJ whole genome shotgun (WGS) entry which is preliminary data.</text>
</comment>
<dbReference type="SUPFAM" id="SSF51905">
    <property type="entry name" value="FAD/NAD(P)-binding domain"/>
    <property type="match status" value="1"/>
</dbReference>
<dbReference type="AlphaFoldDB" id="A0AA42DSC9"/>
<proteinExistence type="predicted"/>
<keyword evidence="2" id="KW-0479">Metal-binding</keyword>
<evidence type="ECO:0000256" key="1">
    <source>
        <dbReference type="ARBA" id="ARBA00022714"/>
    </source>
</evidence>
<dbReference type="PANTHER" id="PTHR13847">
    <property type="entry name" value="SARCOSINE DEHYDROGENASE-RELATED"/>
    <property type="match status" value="1"/>
</dbReference>
<keyword evidence="6" id="KW-0812">Transmembrane</keyword>
<evidence type="ECO:0000256" key="2">
    <source>
        <dbReference type="ARBA" id="ARBA00022723"/>
    </source>
</evidence>
<evidence type="ECO:0000256" key="6">
    <source>
        <dbReference type="SAM" id="Phobius"/>
    </source>
</evidence>
<dbReference type="PRINTS" id="PR00162">
    <property type="entry name" value="RIESKE"/>
</dbReference>
<reference evidence="8" key="1">
    <citation type="journal article" date="2023" name="Int. J. Syst. Evol. Microbiol.">
        <title>&lt;i&gt;Holtiella tumoricola&lt;/i&gt; gen. nov. sp. nov., isolated from a human clinical sample.</title>
        <authorList>
            <person name="Allen-Vercoe E."/>
            <person name="Daigneault M.C."/>
            <person name="Vancuren S.J."/>
            <person name="Cochrane K."/>
            <person name="O'Neal L.L."/>
            <person name="Sankaranarayanan K."/>
            <person name="Lawson P.A."/>
        </authorList>
    </citation>
    <scope>NUCLEOTIDE SEQUENCE</scope>
    <source>
        <strain evidence="8">CC70A</strain>
    </source>
</reference>
<evidence type="ECO:0000256" key="5">
    <source>
        <dbReference type="ARBA" id="ARBA00023157"/>
    </source>
</evidence>
<dbReference type="GO" id="GO:0016020">
    <property type="term" value="C:membrane"/>
    <property type="evidence" value="ECO:0007669"/>
    <property type="project" value="InterPro"/>
</dbReference>
<organism evidence="8 9">
    <name type="scientific">Holtiella tumoricola</name>
    <dbReference type="NCBI Taxonomy" id="3018743"/>
    <lineage>
        <taxon>Bacteria</taxon>
        <taxon>Bacillati</taxon>
        <taxon>Bacillota</taxon>
        <taxon>Clostridia</taxon>
        <taxon>Lachnospirales</taxon>
        <taxon>Cellulosilyticaceae</taxon>
        <taxon>Holtiella</taxon>
    </lineage>
</organism>
<gene>
    <name evidence="8" type="ORF">PBV87_21940</name>
</gene>
<evidence type="ECO:0000313" key="9">
    <source>
        <dbReference type="Proteomes" id="UP001169242"/>
    </source>
</evidence>
<keyword evidence="6" id="KW-1133">Transmembrane helix</keyword>
<evidence type="ECO:0000259" key="7">
    <source>
        <dbReference type="PROSITE" id="PS51296"/>
    </source>
</evidence>
<dbReference type="Gene3D" id="3.50.50.60">
    <property type="entry name" value="FAD/NAD(P)-binding domain"/>
    <property type="match status" value="1"/>
</dbReference>
<dbReference type="SUPFAM" id="SSF50022">
    <property type="entry name" value="ISP domain"/>
    <property type="match status" value="1"/>
</dbReference>
<dbReference type="InterPro" id="IPR005805">
    <property type="entry name" value="Rieske_Fe-S_prot_C"/>
</dbReference>
<sequence length="480" mass="53050">MHSIWKQNVQLTKHPTLKGDLTVDVAIIGGGLAGTLIAYFLQKQGIQAIILEADTVASGQTSGTTAKVTSQHGLIYHQLIKDFGKNKATQYAQANQQAITSYREIIKEHAIECEFEDYPAHIYSTLDSKSLKEEALAAQTVGLPATFVTDTQLPFPVEGAVKLDRQAQFHPLKFIEAISKNLTIYEHTKVNNVEGQRIFTDRGTVTAKDIVFACHYPFMNKPGYYFLRMHQERSYVIALKNACKLDGTYLGIDPNGLSFRNSGDLLLLGGGNHRTGENSKGGQYNFLRGKAKEFWPQSQEVTHWSAQDCMPLDGVPYIGQFSHSTPHWYVATGFGKWGMTSSMVSAHIISDAILGKVNDYAEVFSPLRISIAESAKASLDETTHAVKSLSRQLFTKPNTEIEALPVGHGGVVEYEGDKVGVYKSPSGETFIVSTRCPHLGCQLEWNPDELSWDCPCHGSRFDYTGKLINNPAQEDLPSNK</sequence>
<dbReference type="InterPro" id="IPR036188">
    <property type="entry name" value="FAD/NAD-bd_sf"/>
</dbReference>
<dbReference type="PANTHER" id="PTHR13847:SF274">
    <property type="entry name" value="RIESKE 2FE-2S IRON-SULFUR PROTEIN YHFW-RELATED"/>
    <property type="match status" value="1"/>
</dbReference>
<feature type="transmembrane region" description="Helical" evidence="6">
    <location>
        <begin position="21"/>
        <end position="41"/>
    </location>
</feature>
<evidence type="ECO:0000256" key="3">
    <source>
        <dbReference type="ARBA" id="ARBA00023004"/>
    </source>
</evidence>
<dbReference type="GO" id="GO:0016705">
    <property type="term" value="F:oxidoreductase activity, acting on paired donors, with incorporation or reduction of molecular oxygen"/>
    <property type="evidence" value="ECO:0007669"/>
    <property type="project" value="UniProtKB-ARBA"/>
</dbReference>
<dbReference type="InterPro" id="IPR036922">
    <property type="entry name" value="Rieske_2Fe-2S_sf"/>
</dbReference>
<name>A0AA42DSC9_9FIRM</name>
<dbReference type="EMBL" id="JAQIFT010000073">
    <property type="protein sequence ID" value="MDA3734140.1"/>
    <property type="molecule type" value="Genomic_DNA"/>
</dbReference>
<dbReference type="Pfam" id="PF00355">
    <property type="entry name" value="Rieske"/>
    <property type="match status" value="1"/>
</dbReference>
<dbReference type="Proteomes" id="UP001169242">
    <property type="component" value="Unassembled WGS sequence"/>
</dbReference>
<dbReference type="Gene3D" id="2.102.10.10">
    <property type="entry name" value="Rieske [2Fe-2S] iron-sulphur domain"/>
    <property type="match status" value="1"/>
</dbReference>
<dbReference type="GO" id="GO:0046872">
    <property type="term" value="F:metal ion binding"/>
    <property type="evidence" value="ECO:0007669"/>
    <property type="project" value="UniProtKB-KW"/>
</dbReference>
<feature type="domain" description="Rieske" evidence="7">
    <location>
        <begin position="395"/>
        <end position="480"/>
    </location>
</feature>
<evidence type="ECO:0000313" key="8">
    <source>
        <dbReference type="EMBL" id="MDA3734140.1"/>
    </source>
</evidence>
<evidence type="ECO:0000256" key="4">
    <source>
        <dbReference type="ARBA" id="ARBA00023014"/>
    </source>
</evidence>
<keyword evidence="5" id="KW-1015">Disulfide bond</keyword>
<keyword evidence="9" id="KW-1185">Reference proteome</keyword>
<keyword evidence="1" id="KW-0001">2Fe-2S</keyword>
<dbReference type="PROSITE" id="PS51296">
    <property type="entry name" value="RIESKE"/>
    <property type="match status" value="1"/>
</dbReference>
<accession>A0AA42DSC9</accession>
<keyword evidence="3" id="KW-0408">Iron</keyword>
<dbReference type="GO" id="GO:0051537">
    <property type="term" value="F:2 iron, 2 sulfur cluster binding"/>
    <property type="evidence" value="ECO:0007669"/>
    <property type="project" value="UniProtKB-KW"/>
</dbReference>
<dbReference type="RefSeq" id="WP_271013763.1">
    <property type="nucleotide sequence ID" value="NZ_JAQIFT010000073.1"/>
</dbReference>
<dbReference type="InterPro" id="IPR006076">
    <property type="entry name" value="FAD-dep_OxRdtase"/>
</dbReference>
<dbReference type="GO" id="GO:0005737">
    <property type="term" value="C:cytoplasm"/>
    <property type="evidence" value="ECO:0007669"/>
    <property type="project" value="TreeGrafter"/>
</dbReference>
<dbReference type="GO" id="GO:0004497">
    <property type="term" value="F:monooxygenase activity"/>
    <property type="evidence" value="ECO:0007669"/>
    <property type="project" value="UniProtKB-ARBA"/>
</dbReference>